<keyword evidence="2" id="KW-1185">Reference proteome</keyword>
<gene>
    <name evidence="1" type="ORF">HFV08_28735</name>
</gene>
<dbReference type="Proteomes" id="UP000772196">
    <property type="component" value="Unassembled WGS sequence"/>
</dbReference>
<protein>
    <submittedName>
        <fullName evidence="1">Crotonyl-CoA carboxylase/reductase</fullName>
    </submittedName>
</protein>
<evidence type="ECO:0000313" key="2">
    <source>
        <dbReference type="Proteomes" id="UP000772196"/>
    </source>
</evidence>
<comment type="caution">
    <text evidence="1">The sequence shown here is derived from an EMBL/GenBank/DDBJ whole genome shotgun (WGS) entry which is preliminary data.</text>
</comment>
<feature type="non-terminal residue" evidence="1">
    <location>
        <position position="1"/>
    </location>
</feature>
<evidence type="ECO:0000313" key="1">
    <source>
        <dbReference type="EMBL" id="NKI45157.1"/>
    </source>
</evidence>
<dbReference type="Gene3D" id="3.90.180.10">
    <property type="entry name" value="Medium-chain alcohol dehydrogenases, catalytic domain"/>
    <property type="match status" value="1"/>
</dbReference>
<name>A0ABX1HAT4_9ACTN</name>
<reference evidence="1 2" key="1">
    <citation type="submission" date="2020-04" db="EMBL/GenBank/DDBJ databases">
        <title>Phylogenetic Diversity and Antibacterial Activity against Ralstonia solanacearum of Endophytic Actinomycete Isolated from Moss.</title>
        <authorList>
            <person name="Zhuang X."/>
        </authorList>
    </citation>
    <scope>NUCLEOTIDE SEQUENCE [LARGE SCALE GENOMIC DNA]</scope>
    <source>
        <strain evidence="1 2">LD120</strain>
    </source>
</reference>
<accession>A0ABX1HAT4</accession>
<dbReference type="EMBL" id="JAAWWP010000028">
    <property type="protein sequence ID" value="NKI45157.1"/>
    <property type="molecule type" value="Genomic_DNA"/>
</dbReference>
<organism evidence="1 2">
    <name type="scientific">Streptomyces physcomitrii</name>
    <dbReference type="NCBI Taxonomy" id="2724184"/>
    <lineage>
        <taxon>Bacteria</taxon>
        <taxon>Bacillati</taxon>
        <taxon>Actinomycetota</taxon>
        <taxon>Actinomycetes</taxon>
        <taxon>Kitasatosporales</taxon>
        <taxon>Streptomycetaceae</taxon>
        <taxon>Streptomyces</taxon>
    </lineage>
</organism>
<sequence>PTLSKVYSLEETGQAAYDVHKNLHQGKVGVLALAPEEGLGVRNHELRAKHLDAINRFRVGTG</sequence>
<proteinExistence type="predicted"/>